<dbReference type="InParanoid" id="B8BT54"/>
<dbReference type="GO" id="GO:0003333">
    <property type="term" value="P:amino acid transmembrane transport"/>
    <property type="evidence" value="ECO:0000318"/>
    <property type="project" value="GO_Central"/>
</dbReference>
<dbReference type="PaxDb" id="35128-Thaps20633"/>
<dbReference type="STRING" id="35128.B8BT54"/>
<feature type="transmembrane region" description="Helical" evidence="6">
    <location>
        <begin position="461"/>
        <end position="481"/>
    </location>
</feature>
<feature type="transmembrane region" description="Helical" evidence="6">
    <location>
        <begin position="518"/>
        <end position="541"/>
    </location>
</feature>
<feature type="domain" description="Amino acid transporter transmembrane" evidence="7">
    <location>
        <begin position="91"/>
        <end position="540"/>
    </location>
</feature>
<dbReference type="KEGG" id="tps:THAPSDRAFT_20633"/>
<evidence type="ECO:0000313" key="9">
    <source>
        <dbReference type="Proteomes" id="UP000001449"/>
    </source>
</evidence>
<dbReference type="HOGENOM" id="CLU_009020_5_0_1"/>
<dbReference type="PANTHER" id="PTHR22950:SF682">
    <property type="entry name" value="TRANSMEMBRANE AMINO ACID TRANSPORTER FAMILY PROTEIN"/>
    <property type="match status" value="1"/>
</dbReference>
<protein>
    <recommendedName>
        <fullName evidence="7">Amino acid transporter transmembrane domain-containing protein</fullName>
    </recommendedName>
</protein>
<dbReference type="OMA" id="VNVCAIY"/>
<comment type="subcellular location">
    <subcellularLocation>
        <location evidence="1">Membrane</location>
        <topology evidence="1">Multi-pass membrane protein</topology>
    </subcellularLocation>
</comment>
<feature type="transmembrane region" description="Helical" evidence="6">
    <location>
        <begin position="487"/>
        <end position="506"/>
    </location>
</feature>
<keyword evidence="3 6" id="KW-1133">Transmembrane helix</keyword>
<evidence type="ECO:0000259" key="7">
    <source>
        <dbReference type="Pfam" id="PF01490"/>
    </source>
</evidence>
<dbReference type="InterPro" id="IPR013057">
    <property type="entry name" value="AA_transpt_TM"/>
</dbReference>
<dbReference type="eggNOG" id="KOG1305">
    <property type="taxonomic scope" value="Eukaryota"/>
</dbReference>
<organism evidence="8 9">
    <name type="scientific">Thalassiosira pseudonana</name>
    <name type="common">Marine diatom</name>
    <name type="synonym">Cyclotella nana</name>
    <dbReference type="NCBI Taxonomy" id="35128"/>
    <lineage>
        <taxon>Eukaryota</taxon>
        <taxon>Sar</taxon>
        <taxon>Stramenopiles</taxon>
        <taxon>Ochrophyta</taxon>
        <taxon>Bacillariophyta</taxon>
        <taxon>Coscinodiscophyceae</taxon>
        <taxon>Thalassiosirophycidae</taxon>
        <taxon>Thalassiosirales</taxon>
        <taxon>Thalassiosiraceae</taxon>
        <taxon>Thalassiosira</taxon>
    </lineage>
</organism>
<evidence type="ECO:0000256" key="4">
    <source>
        <dbReference type="ARBA" id="ARBA00023136"/>
    </source>
</evidence>
<proteinExistence type="predicted"/>
<dbReference type="EMBL" id="CM000638">
    <property type="protein sequence ID" value="EED96242.1"/>
    <property type="molecule type" value="Genomic_DNA"/>
</dbReference>
<evidence type="ECO:0000256" key="1">
    <source>
        <dbReference type="ARBA" id="ARBA00004141"/>
    </source>
</evidence>
<feature type="transmembrane region" description="Helical" evidence="6">
    <location>
        <begin position="293"/>
        <end position="313"/>
    </location>
</feature>
<dbReference type="AlphaFoldDB" id="B8BT54"/>
<feature type="transmembrane region" description="Helical" evidence="6">
    <location>
        <begin position="177"/>
        <end position="198"/>
    </location>
</feature>
<evidence type="ECO:0000256" key="2">
    <source>
        <dbReference type="ARBA" id="ARBA00022692"/>
    </source>
</evidence>
<evidence type="ECO:0000313" key="8">
    <source>
        <dbReference type="EMBL" id="EED96242.1"/>
    </source>
</evidence>
<feature type="region of interest" description="Disordered" evidence="5">
    <location>
        <begin position="386"/>
        <end position="409"/>
    </location>
</feature>
<gene>
    <name evidence="8" type="ORF">THAPSDRAFT_20633</name>
</gene>
<feature type="transmembrane region" description="Helical" evidence="6">
    <location>
        <begin position="106"/>
        <end position="125"/>
    </location>
</feature>
<dbReference type="Pfam" id="PF01490">
    <property type="entry name" value="Aa_trans"/>
    <property type="match status" value="1"/>
</dbReference>
<evidence type="ECO:0000256" key="6">
    <source>
        <dbReference type="SAM" id="Phobius"/>
    </source>
</evidence>
<reference evidence="8 9" key="2">
    <citation type="journal article" date="2008" name="Nature">
        <title>The Phaeodactylum genome reveals the evolutionary history of diatom genomes.</title>
        <authorList>
            <person name="Bowler C."/>
            <person name="Allen A.E."/>
            <person name="Badger J.H."/>
            <person name="Grimwood J."/>
            <person name="Jabbari K."/>
            <person name="Kuo A."/>
            <person name="Maheswari U."/>
            <person name="Martens C."/>
            <person name="Maumus F."/>
            <person name="Otillar R.P."/>
            <person name="Rayko E."/>
            <person name="Salamov A."/>
            <person name="Vandepoele K."/>
            <person name="Beszteri B."/>
            <person name="Gruber A."/>
            <person name="Heijde M."/>
            <person name="Katinka M."/>
            <person name="Mock T."/>
            <person name="Valentin K."/>
            <person name="Verret F."/>
            <person name="Berges J.A."/>
            <person name="Brownlee C."/>
            <person name="Cadoret J.P."/>
            <person name="Chiovitti A."/>
            <person name="Choi C.J."/>
            <person name="Coesel S."/>
            <person name="De Martino A."/>
            <person name="Detter J.C."/>
            <person name="Durkin C."/>
            <person name="Falciatore A."/>
            <person name="Fournet J."/>
            <person name="Haruta M."/>
            <person name="Huysman M.J."/>
            <person name="Jenkins B.D."/>
            <person name="Jiroutova K."/>
            <person name="Jorgensen R.E."/>
            <person name="Joubert Y."/>
            <person name="Kaplan A."/>
            <person name="Kroger N."/>
            <person name="Kroth P.G."/>
            <person name="La Roche J."/>
            <person name="Lindquist E."/>
            <person name="Lommer M."/>
            <person name="Martin-Jezequel V."/>
            <person name="Lopez P.J."/>
            <person name="Lucas S."/>
            <person name="Mangogna M."/>
            <person name="McGinnis K."/>
            <person name="Medlin L.K."/>
            <person name="Montsant A."/>
            <person name="Oudot-Le Secq M.P."/>
            <person name="Napoli C."/>
            <person name="Obornik M."/>
            <person name="Parker M.S."/>
            <person name="Petit J.L."/>
            <person name="Porcel B.M."/>
            <person name="Poulsen N."/>
            <person name="Robison M."/>
            <person name="Rychlewski L."/>
            <person name="Rynearson T.A."/>
            <person name="Schmutz J."/>
            <person name="Shapiro H."/>
            <person name="Siaut M."/>
            <person name="Stanley M."/>
            <person name="Sussman M.R."/>
            <person name="Taylor A.R."/>
            <person name="Vardi A."/>
            <person name="von Dassow P."/>
            <person name="Vyverman W."/>
            <person name="Willis A."/>
            <person name="Wyrwicz L.S."/>
            <person name="Rokhsar D.S."/>
            <person name="Weissenbach J."/>
            <person name="Armbrust E.V."/>
            <person name="Green B.R."/>
            <person name="Van de Peer Y."/>
            <person name="Grigoriev I.V."/>
        </authorList>
    </citation>
    <scope>NUCLEOTIDE SEQUENCE [LARGE SCALE GENOMIC DNA]</scope>
    <source>
        <strain evidence="8 9">CCMP1335</strain>
    </source>
</reference>
<keyword evidence="2 6" id="KW-0812">Transmembrane</keyword>
<evidence type="ECO:0000256" key="3">
    <source>
        <dbReference type="ARBA" id="ARBA00022989"/>
    </source>
</evidence>
<dbReference type="GO" id="GO:0015179">
    <property type="term" value="F:L-amino acid transmembrane transporter activity"/>
    <property type="evidence" value="ECO:0000318"/>
    <property type="project" value="GO_Central"/>
</dbReference>
<dbReference type="PANTHER" id="PTHR22950">
    <property type="entry name" value="AMINO ACID TRANSPORTER"/>
    <property type="match status" value="1"/>
</dbReference>
<reference evidence="8 9" key="1">
    <citation type="journal article" date="2004" name="Science">
        <title>The genome of the diatom Thalassiosira pseudonana: ecology, evolution, and metabolism.</title>
        <authorList>
            <person name="Armbrust E.V."/>
            <person name="Berges J.A."/>
            <person name="Bowler C."/>
            <person name="Green B.R."/>
            <person name="Martinez D."/>
            <person name="Putnam N.H."/>
            <person name="Zhou S."/>
            <person name="Allen A.E."/>
            <person name="Apt K.E."/>
            <person name="Bechner M."/>
            <person name="Brzezinski M.A."/>
            <person name="Chaal B.K."/>
            <person name="Chiovitti A."/>
            <person name="Davis A.K."/>
            <person name="Demarest M.S."/>
            <person name="Detter J.C."/>
            <person name="Glavina T."/>
            <person name="Goodstein D."/>
            <person name="Hadi M.Z."/>
            <person name="Hellsten U."/>
            <person name="Hildebrand M."/>
            <person name="Jenkins B.D."/>
            <person name="Jurka J."/>
            <person name="Kapitonov V.V."/>
            <person name="Kroger N."/>
            <person name="Lau W.W."/>
            <person name="Lane T.W."/>
            <person name="Larimer F.W."/>
            <person name="Lippmeier J.C."/>
            <person name="Lucas S."/>
            <person name="Medina M."/>
            <person name="Montsant A."/>
            <person name="Obornik M."/>
            <person name="Parker M.S."/>
            <person name="Palenik B."/>
            <person name="Pazour G.J."/>
            <person name="Richardson P.M."/>
            <person name="Rynearson T.A."/>
            <person name="Saito M.A."/>
            <person name="Schwartz D.C."/>
            <person name="Thamatrakoln K."/>
            <person name="Valentin K."/>
            <person name="Vardi A."/>
            <person name="Wilkerson F.P."/>
            <person name="Rokhsar D.S."/>
        </authorList>
    </citation>
    <scope>NUCLEOTIDE SEQUENCE [LARGE SCALE GENOMIC DNA]</scope>
    <source>
        <strain evidence="8 9">CCMP1335</strain>
    </source>
</reference>
<accession>B8BT54</accession>
<keyword evidence="9" id="KW-1185">Reference proteome</keyword>
<feature type="transmembrane region" description="Helical" evidence="6">
    <location>
        <begin position="333"/>
        <end position="352"/>
    </location>
</feature>
<name>B8BT54_THAPS</name>
<dbReference type="GO" id="GO:0016020">
    <property type="term" value="C:membrane"/>
    <property type="evidence" value="ECO:0000318"/>
    <property type="project" value="GO_Central"/>
</dbReference>
<dbReference type="GeneID" id="7449124"/>
<keyword evidence="4 6" id="KW-0472">Membrane</keyword>
<evidence type="ECO:0000256" key="5">
    <source>
        <dbReference type="SAM" id="MobiDB-lite"/>
    </source>
</evidence>
<dbReference type="Proteomes" id="UP000001449">
    <property type="component" value="Chromosome 1"/>
</dbReference>
<sequence>MDDLHRPLRHREHDDITNPLVQESTHAEHHIETSSTASVASGLSHDHYDPTAPHSRQPYSSYLGYRRRCSCIPLGSISNLCSATLGADVSVRLVGNAAGRALEASLLVFCFGTAVAYTVAVGDILDMSLRSISSLWETNGESYLVSLYSRDRVIGLFWACVMFPLSLQSEMKVLERFSSLGVLSIVFLVVAVVVHSVIHSCMFGNCEEETTTQPTLDEELNETNHSEFSSMLWPTSFWDAVEAFPIIIFAFSCQVNVCAIYEELGVDLNEEDVSNSVIMLKAKQHTMKRITRFGVMLCVVLYMAIGIFGYLDFGHVTVDNILNNYCIPLTRDQLMLTASLFVAVAVVVAYPFNILPARVTLKLILNRMTKKQHGMRCGILSRMGYRSTRRRQRTATTESSDDSSLPPTAKLNGEDMILDEDSIDGVQPLLFEDASENLIQHISFSTDDKDAEPATTSVEHFLLTLFLSGSALIVALVVPGISVVFGLMGGTAASLISFVLPGLFLLQTGDGMKRRKLALSLVWGGILIGVLSTGVTLYGLLSSSGTDNDSKDSCVPTGENAF</sequence>
<dbReference type="RefSeq" id="XP_002286601.1">
    <property type="nucleotide sequence ID" value="XM_002286565.1"/>
</dbReference>